<protein>
    <recommendedName>
        <fullName evidence="3">C2H2-type domain-containing protein</fullName>
    </recommendedName>
</protein>
<keyword evidence="1" id="KW-0863">Zinc-finger</keyword>
<dbReference type="PROSITE" id="PS50157">
    <property type="entry name" value="ZINC_FINGER_C2H2_2"/>
    <property type="match status" value="1"/>
</dbReference>
<organism evidence="4 6">
    <name type="scientific">Rotaria magnacalcarata</name>
    <dbReference type="NCBI Taxonomy" id="392030"/>
    <lineage>
        <taxon>Eukaryota</taxon>
        <taxon>Metazoa</taxon>
        <taxon>Spiralia</taxon>
        <taxon>Gnathifera</taxon>
        <taxon>Rotifera</taxon>
        <taxon>Eurotatoria</taxon>
        <taxon>Bdelloidea</taxon>
        <taxon>Philodinida</taxon>
        <taxon>Philodinidae</taxon>
        <taxon>Rotaria</taxon>
    </lineage>
</organism>
<dbReference type="AlphaFoldDB" id="A0A8S3FTR8"/>
<evidence type="ECO:0000313" key="6">
    <source>
        <dbReference type="Proteomes" id="UP000681967"/>
    </source>
</evidence>
<evidence type="ECO:0000256" key="1">
    <source>
        <dbReference type="PROSITE-ProRule" id="PRU00042"/>
    </source>
</evidence>
<dbReference type="Gene3D" id="3.30.160.60">
    <property type="entry name" value="Classic Zinc Finger"/>
    <property type="match status" value="1"/>
</dbReference>
<evidence type="ECO:0000313" key="4">
    <source>
        <dbReference type="EMBL" id="CAF5139500.1"/>
    </source>
</evidence>
<dbReference type="InterPro" id="IPR013087">
    <property type="entry name" value="Znf_C2H2_type"/>
</dbReference>
<dbReference type="EMBL" id="CAJOBJ010354358">
    <property type="protein sequence ID" value="CAF5212253.1"/>
    <property type="molecule type" value="Genomic_DNA"/>
</dbReference>
<proteinExistence type="predicted"/>
<keyword evidence="1" id="KW-0862">Zinc</keyword>
<evidence type="ECO:0000313" key="5">
    <source>
        <dbReference type="EMBL" id="CAF5212253.1"/>
    </source>
</evidence>
<feature type="compositionally biased region" description="Polar residues" evidence="2">
    <location>
        <begin position="1"/>
        <end position="11"/>
    </location>
</feature>
<dbReference type="SUPFAM" id="SSF57667">
    <property type="entry name" value="beta-beta-alpha zinc fingers"/>
    <property type="match status" value="1"/>
</dbReference>
<dbReference type="Proteomes" id="UP000681967">
    <property type="component" value="Unassembled WGS sequence"/>
</dbReference>
<dbReference type="Proteomes" id="UP000681720">
    <property type="component" value="Unassembled WGS sequence"/>
</dbReference>
<feature type="domain" description="C2H2-type" evidence="3">
    <location>
        <begin position="140"/>
        <end position="167"/>
    </location>
</feature>
<feature type="region of interest" description="Disordered" evidence="2">
    <location>
        <begin position="1"/>
        <end position="74"/>
    </location>
</feature>
<dbReference type="InterPro" id="IPR036236">
    <property type="entry name" value="Znf_C2H2_sf"/>
</dbReference>
<reference evidence="4" key="1">
    <citation type="submission" date="2021-02" db="EMBL/GenBank/DDBJ databases">
        <authorList>
            <person name="Nowell W R."/>
        </authorList>
    </citation>
    <scope>NUCLEOTIDE SEQUENCE</scope>
</reference>
<dbReference type="EMBL" id="CAJOBH010251487">
    <property type="protein sequence ID" value="CAF5139500.1"/>
    <property type="molecule type" value="Genomic_DNA"/>
</dbReference>
<sequence length="169" mass="18918">PPQTTRATNGEPQVKKSRRSNQYDSETAPINGVAISLKTIVDDGNESSPAASDDASEAENLEPIPFDNEEHPVDINLFDSSPTMVRPTLKFKIGSHQIPIVDSSSSATKETECEDGSEYLLVYNRPKQYYGSLYEPDKQYACKLCSYTTNHRPSMEDHVFVHTDEKPYK</sequence>
<dbReference type="GO" id="GO:0008270">
    <property type="term" value="F:zinc ion binding"/>
    <property type="evidence" value="ECO:0007669"/>
    <property type="project" value="UniProtKB-KW"/>
</dbReference>
<feature type="non-terminal residue" evidence="4">
    <location>
        <position position="1"/>
    </location>
</feature>
<accession>A0A8S3FTR8</accession>
<evidence type="ECO:0000256" key="2">
    <source>
        <dbReference type="SAM" id="MobiDB-lite"/>
    </source>
</evidence>
<gene>
    <name evidence="4" type="ORF">BYL167_LOCUS69924</name>
    <name evidence="5" type="ORF">GIL414_LOCUS80232</name>
</gene>
<keyword evidence="1" id="KW-0479">Metal-binding</keyword>
<name>A0A8S3FTR8_9BILA</name>
<comment type="caution">
    <text evidence="4">The sequence shown here is derived from an EMBL/GenBank/DDBJ whole genome shotgun (WGS) entry which is preliminary data.</text>
</comment>
<evidence type="ECO:0000259" key="3">
    <source>
        <dbReference type="PROSITE" id="PS50157"/>
    </source>
</evidence>